<protein>
    <recommendedName>
        <fullName evidence="3">Competence protein</fullName>
    </recommendedName>
</protein>
<dbReference type="OrthoDB" id="2417337at2"/>
<dbReference type="Pfam" id="PF06338">
    <property type="entry name" value="ComK"/>
    <property type="match status" value="1"/>
</dbReference>
<organism evidence="1 2">
    <name type="scientific">Pontibacillus yanchengensis</name>
    <dbReference type="NCBI Taxonomy" id="462910"/>
    <lineage>
        <taxon>Bacteria</taxon>
        <taxon>Bacillati</taxon>
        <taxon>Bacillota</taxon>
        <taxon>Bacilli</taxon>
        <taxon>Bacillales</taxon>
        <taxon>Bacillaceae</taxon>
        <taxon>Pontibacillus</taxon>
    </lineage>
</organism>
<comment type="caution">
    <text evidence="1">The sequence shown here is derived from an EMBL/GenBank/DDBJ whole genome shotgun (WGS) entry which is preliminary data.</text>
</comment>
<accession>A0A6I4ZYP8</accession>
<dbReference type="InterPro" id="IPR010461">
    <property type="entry name" value="ComK"/>
</dbReference>
<name>A0A6I4ZYP8_9BACI</name>
<dbReference type="EMBL" id="WMEQ01000008">
    <property type="protein sequence ID" value="MYL34324.1"/>
    <property type="molecule type" value="Genomic_DNA"/>
</dbReference>
<reference evidence="1 2" key="1">
    <citation type="submission" date="2019-11" db="EMBL/GenBank/DDBJ databases">
        <title>Genome sequences of 17 halophilic strains isolated from different environments.</title>
        <authorList>
            <person name="Furrow R.E."/>
        </authorList>
    </citation>
    <scope>NUCLEOTIDE SEQUENCE [LARGE SCALE GENOMIC DNA]</scope>
    <source>
        <strain evidence="1 2">22514_16_FS</strain>
    </source>
</reference>
<sequence length="173" mass="19846">MKQEFTGKSKDIIRGIITAATMAIEPNYNDIYQSKILDYFKGDIFVKAPPFNVLQGGCLDGGSDYDGRRNYTLLSFDYEKKTPVGVMPYQKIYAFPTESPENHSCVWIFLAHYKSAKKISKKKTEITFQNDTKLVVPISKEALLKQVQRTSHCANQFEYRLSNNFLGFTKPLY</sequence>
<gene>
    <name evidence="1" type="ORF">GLW05_12015</name>
</gene>
<dbReference type="Proteomes" id="UP000468638">
    <property type="component" value="Unassembled WGS sequence"/>
</dbReference>
<evidence type="ECO:0000313" key="1">
    <source>
        <dbReference type="EMBL" id="MYL34324.1"/>
    </source>
</evidence>
<dbReference type="GO" id="GO:0030420">
    <property type="term" value="P:establishment of competence for transformation"/>
    <property type="evidence" value="ECO:0007669"/>
    <property type="project" value="InterPro"/>
</dbReference>
<dbReference type="RefSeq" id="WP_160848618.1">
    <property type="nucleotide sequence ID" value="NZ_WMEQ01000008.1"/>
</dbReference>
<proteinExistence type="predicted"/>
<evidence type="ECO:0000313" key="2">
    <source>
        <dbReference type="Proteomes" id="UP000468638"/>
    </source>
</evidence>
<dbReference type="AlphaFoldDB" id="A0A6I4ZYP8"/>
<evidence type="ECO:0008006" key="3">
    <source>
        <dbReference type="Google" id="ProtNLM"/>
    </source>
</evidence>